<evidence type="ECO:0000313" key="1">
    <source>
        <dbReference type="EMBL" id="GEB04467.1"/>
    </source>
</evidence>
<dbReference type="EMBL" id="BJLY01000004">
    <property type="protein sequence ID" value="GEB04467.1"/>
    <property type="molecule type" value="Genomic_DNA"/>
</dbReference>
<keyword evidence="2" id="KW-1185">Reference proteome</keyword>
<accession>A0A4Y3M7P0</accession>
<name>A0A4Y3M7P0_9PROT</name>
<dbReference type="Proteomes" id="UP000320772">
    <property type="component" value="Unassembled WGS sequence"/>
</dbReference>
<sequence>MTFGQAQDMMRDGRTAIRTSRVMQPGIENKGFRLLRSGNTFQCCQTGAIVKAWNADGPKAKRFEGREEVAVTGIFYKYSVSWLGQTSDAQFQSLTGAMREDESRQVTSDALSQQEQADQLPEAGMTIRIAIP</sequence>
<dbReference type="AlphaFoldDB" id="A0A4Y3M7P0"/>
<proteinExistence type="predicted"/>
<reference evidence="1 2" key="1">
    <citation type="submission" date="2019-06" db="EMBL/GenBank/DDBJ databases">
        <title>Whole genome shotgun sequence of Gluconobacter roseus NBRC 3990.</title>
        <authorList>
            <person name="Hosoyama A."/>
            <person name="Uohara A."/>
            <person name="Ohji S."/>
            <person name="Ichikawa N."/>
        </authorList>
    </citation>
    <scope>NUCLEOTIDE SEQUENCE [LARGE SCALE GENOMIC DNA]</scope>
    <source>
        <strain evidence="1 2">NBRC 3990</strain>
    </source>
</reference>
<comment type="caution">
    <text evidence="1">The sequence shown here is derived from an EMBL/GenBank/DDBJ whole genome shotgun (WGS) entry which is preliminary data.</text>
</comment>
<gene>
    <name evidence="1" type="ORF">GRO01_20430</name>
</gene>
<protein>
    <submittedName>
        <fullName evidence="1">Uncharacterized protein</fullName>
    </submittedName>
</protein>
<evidence type="ECO:0000313" key="2">
    <source>
        <dbReference type="Proteomes" id="UP000320772"/>
    </source>
</evidence>
<organism evidence="1 2">
    <name type="scientific">Gluconobacter roseus NBRC 3990</name>
    <dbReference type="NCBI Taxonomy" id="1307950"/>
    <lineage>
        <taxon>Bacteria</taxon>
        <taxon>Pseudomonadati</taxon>
        <taxon>Pseudomonadota</taxon>
        <taxon>Alphaproteobacteria</taxon>
        <taxon>Acetobacterales</taxon>
        <taxon>Acetobacteraceae</taxon>
        <taxon>Gluconobacter</taxon>
    </lineage>
</organism>